<reference evidence="7" key="1">
    <citation type="submission" date="2021-02" db="EMBL/GenBank/DDBJ databases">
        <authorList>
            <person name="Nowell W R."/>
        </authorList>
    </citation>
    <scope>NUCLEOTIDE SEQUENCE</scope>
</reference>
<keyword evidence="5" id="KW-0539">Nucleus</keyword>
<dbReference type="EMBL" id="CAJNOQ010013293">
    <property type="protein sequence ID" value="CAF1318618.1"/>
    <property type="molecule type" value="Genomic_DNA"/>
</dbReference>
<dbReference type="AlphaFoldDB" id="A0A815EQS7"/>
<feature type="region of interest" description="Disordered" evidence="6">
    <location>
        <begin position="1"/>
        <end position="94"/>
    </location>
</feature>
<evidence type="ECO:0000256" key="2">
    <source>
        <dbReference type="ARBA" id="ARBA00022723"/>
    </source>
</evidence>
<dbReference type="InterPro" id="IPR012337">
    <property type="entry name" value="RNaseH-like_sf"/>
</dbReference>
<feature type="compositionally biased region" description="Low complexity" evidence="6">
    <location>
        <begin position="77"/>
        <end position="86"/>
    </location>
</feature>
<keyword evidence="4" id="KW-0862">Zinc</keyword>
<dbReference type="Proteomes" id="UP000681722">
    <property type="component" value="Unassembled WGS sequence"/>
</dbReference>
<evidence type="ECO:0000256" key="4">
    <source>
        <dbReference type="ARBA" id="ARBA00022833"/>
    </source>
</evidence>
<evidence type="ECO:0000256" key="3">
    <source>
        <dbReference type="ARBA" id="ARBA00022771"/>
    </source>
</evidence>
<evidence type="ECO:0000256" key="1">
    <source>
        <dbReference type="ARBA" id="ARBA00004123"/>
    </source>
</evidence>
<feature type="compositionally biased region" description="Low complexity" evidence="6">
    <location>
        <begin position="40"/>
        <end position="57"/>
    </location>
</feature>
<dbReference type="Proteomes" id="UP000663829">
    <property type="component" value="Unassembled WGS sequence"/>
</dbReference>
<keyword evidence="3" id="KW-0863">Zinc-finger</keyword>
<dbReference type="EMBL" id="CAJOBC010046465">
    <property type="protein sequence ID" value="CAF4162414.1"/>
    <property type="molecule type" value="Genomic_DNA"/>
</dbReference>
<dbReference type="GO" id="GO:0008270">
    <property type="term" value="F:zinc ion binding"/>
    <property type="evidence" value="ECO:0007669"/>
    <property type="project" value="UniProtKB-KW"/>
</dbReference>
<protein>
    <submittedName>
        <fullName evidence="7">Uncharacterized protein</fullName>
    </submittedName>
</protein>
<feature type="compositionally biased region" description="Low complexity" evidence="6">
    <location>
        <begin position="10"/>
        <end position="26"/>
    </location>
</feature>
<organism evidence="7 9">
    <name type="scientific">Didymodactylos carnosus</name>
    <dbReference type="NCBI Taxonomy" id="1234261"/>
    <lineage>
        <taxon>Eukaryota</taxon>
        <taxon>Metazoa</taxon>
        <taxon>Spiralia</taxon>
        <taxon>Gnathifera</taxon>
        <taxon>Rotifera</taxon>
        <taxon>Eurotatoria</taxon>
        <taxon>Bdelloidea</taxon>
        <taxon>Philodinida</taxon>
        <taxon>Philodinidae</taxon>
        <taxon>Didymodactylos</taxon>
    </lineage>
</organism>
<proteinExistence type="predicted"/>
<evidence type="ECO:0000313" key="9">
    <source>
        <dbReference type="Proteomes" id="UP000663829"/>
    </source>
</evidence>
<name>A0A815EQS7_9BILA</name>
<sequence>MNNNNRNDQPSSSKSPPLSSSRHSTPALSSSRHSTPILARRSSSKISSRTVSSPGRASSRRGGGVSKTRISHGGGNNTSTRTTQSTTKKKGTNAELHINTDDEMDAAADGIQNSSQQQQDKYEQKILLNTSTASADTVIDQNLNVKRKLFKRANEYFTFIDGSRKYKCSICTREYKSDTYSDSNLRSHLGFQHGMHQYLFPSQLKQRERHQRKPTIITHQVKQEFDAAAIQCIVDDGLAFGIFRRSGMQGFLATVVPGYRGPSRQTVRKTVHKLYQQHRSSLRQTLKTVLFIALTTDLWVNSRRTHFLAITAHYYNEHFQYSSVIISFRRFRGRHLAERLRSFIIKEIDKLNIQMKIVSVTVDSGSDIKAAVSVFQCGTRYSCDAHNINLTISTGLGLWKISKSK</sequence>
<feature type="non-terminal residue" evidence="7">
    <location>
        <position position="1"/>
    </location>
</feature>
<evidence type="ECO:0000313" key="7">
    <source>
        <dbReference type="EMBL" id="CAF1318618.1"/>
    </source>
</evidence>
<accession>A0A815EQS7</accession>
<dbReference type="PANTHER" id="PTHR46481">
    <property type="entry name" value="ZINC FINGER BED DOMAIN-CONTAINING PROTEIN 4"/>
    <property type="match status" value="1"/>
</dbReference>
<keyword evidence="2" id="KW-0479">Metal-binding</keyword>
<dbReference type="OrthoDB" id="6615779at2759"/>
<comment type="caution">
    <text evidence="7">The sequence shown here is derived from an EMBL/GenBank/DDBJ whole genome shotgun (WGS) entry which is preliminary data.</text>
</comment>
<dbReference type="SUPFAM" id="SSF53098">
    <property type="entry name" value="Ribonuclease H-like"/>
    <property type="match status" value="1"/>
</dbReference>
<evidence type="ECO:0000313" key="8">
    <source>
        <dbReference type="EMBL" id="CAF4162414.1"/>
    </source>
</evidence>
<dbReference type="InterPro" id="IPR052035">
    <property type="entry name" value="ZnF_BED_domain_contain"/>
</dbReference>
<evidence type="ECO:0000256" key="6">
    <source>
        <dbReference type="SAM" id="MobiDB-lite"/>
    </source>
</evidence>
<evidence type="ECO:0000256" key="5">
    <source>
        <dbReference type="ARBA" id="ARBA00023242"/>
    </source>
</evidence>
<keyword evidence="9" id="KW-1185">Reference proteome</keyword>
<gene>
    <name evidence="7" type="ORF">GPM918_LOCUS29360</name>
    <name evidence="8" type="ORF">SRO942_LOCUS29936</name>
</gene>
<comment type="subcellular location">
    <subcellularLocation>
        <location evidence="1">Nucleus</location>
    </subcellularLocation>
</comment>
<dbReference type="PANTHER" id="PTHR46481:SF10">
    <property type="entry name" value="ZINC FINGER BED DOMAIN-CONTAINING PROTEIN 39"/>
    <property type="match status" value="1"/>
</dbReference>
<dbReference type="GO" id="GO:0005634">
    <property type="term" value="C:nucleus"/>
    <property type="evidence" value="ECO:0007669"/>
    <property type="project" value="UniProtKB-SubCell"/>
</dbReference>